<gene>
    <name evidence="2" type="ORF">DCHRY22_LOCUS5974</name>
</gene>
<protein>
    <submittedName>
        <fullName evidence="2">(African queen) hypothetical protein</fullName>
    </submittedName>
</protein>
<feature type="compositionally biased region" description="Basic and acidic residues" evidence="1">
    <location>
        <begin position="42"/>
        <end position="61"/>
    </location>
</feature>
<evidence type="ECO:0000313" key="3">
    <source>
        <dbReference type="Proteomes" id="UP000789524"/>
    </source>
</evidence>
<accession>A0A8J2QQ45</accession>
<evidence type="ECO:0000313" key="2">
    <source>
        <dbReference type="EMBL" id="CAG9565067.1"/>
    </source>
</evidence>
<sequence>MLGVASHHQAALGILEAGGLSHVCHVCIVCLEQCHHVSVSRHLRDTSVSREGPPRSTEERSVRRGSLLCIGFIKNIYIK</sequence>
<feature type="region of interest" description="Disordered" evidence="1">
    <location>
        <begin position="40"/>
        <end position="61"/>
    </location>
</feature>
<evidence type="ECO:0000256" key="1">
    <source>
        <dbReference type="SAM" id="MobiDB-lite"/>
    </source>
</evidence>
<dbReference type="EMBL" id="CAKASE010000052">
    <property type="protein sequence ID" value="CAG9565067.1"/>
    <property type="molecule type" value="Genomic_DNA"/>
</dbReference>
<keyword evidence="3" id="KW-1185">Reference proteome</keyword>
<proteinExistence type="predicted"/>
<dbReference type="AlphaFoldDB" id="A0A8J2QQ45"/>
<organism evidence="2 3">
    <name type="scientific">Danaus chrysippus</name>
    <name type="common">African queen</name>
    <dbReference type="NCBI Taxonomy" id="151541"/>
    <lineage>
        <taxon>Eukaryota</taxon>
        <taxon>Metazoa</taxon>
        <taxon>Ecdysozoa</taxon>
        <taxon>Arthropoda</taxon>
        <taxon>Hexapoda</taxon>
        <taxon>Insecta</taxon>
        <taxon>Pterygota</taxon>
        <taxon>Neoptera</taxon>
        <taxon>Endopterygota</taxon>
        <taxon>Lepidoptera</taxon>
        <taxon>Glossata</taxon>
        <taxon>Ditrysia</taxon>
        <taxon>Papilionoidea</taxon>
        <taxon>Nymphalidae</taxon>
        <taxon>Danainae</taxon>
        <taxon>Danaini</taxon>
        <taxon>Danaina</taxon>
        <taxon>Danaus</taxon>
        <taxon>Anosia</taxon>
    </lineage>
</organism>
<name>A0A8J2QQ45_9NEOP</name>
<reference evidence="2" key="1">
    <citation type="submission" date="2021-09" db="EMBL/GenBank/DDBJ databases">
        <authorList>
            <person name="Martin H S."/>
        </authorList>
    </citation>
    <scope>NUCLEOTIDE SEQUENCE</scope>
</reference>
<comment type="caution">
    <text evidence="2">The sequence shown here is derived from an EMBL/GenBank/DDBJ whole genome shotgun (WGS) entry which is preliminary data.</text>
</comment>
<dbReference type="Proteomes" id="UP000789524">
    <property type="component" value="Unassembled WGS sequence"/>
</dbReference>